<dbReference type="SUPFAM" id="SSF53335">
    <property type="entry name" value="S-adenosyl-L-methionine-dependent methyltransferases"/>
    <property type="match status" value="1"/>
</dbReference>
<gene>
    <name evidence="1" type="ORF">UFOPK3124_00480</name>
</gene>
<reference evidence="1" key="1">
    <citation type="submission" date="2020-05" db="EMBL/GenBank/DDBJ databases">
        <authorList>
            <person name="Chiriac C."/>
            <person name="Salcher M."/>
            <person name="Ghai R."/>
            <person name="Kavagutti S V."/>
        </authorList>
    </citation>
    <scope>NUCLEOTIDE SEQUENCE</scope>
</reference>
<name>A0A6J6YS02_9ZZZZ</name>
<dbReference type="InterPro" id="IPR029063">
    <property type="entry name" value="SAM-dependent_MTases_sf"/>
</dbReference>
<organism evidence="1">
    <name type="scientific">freshwater metagenome</name>
    <dbReference type="NCBI Taxonomy" id="449393"/>
    <lineage>
        <taxon>unclassified sequences</taxon>
        <taxon>metagenomes</taxon>
        <taxon>ecological metagenomes</taxon>
    </lineage>
</organism>
<accession>A0A6J6YS02</accession>
<proteinExistence type="predicted"/>
<dbReference type="AlphaFoldDB" id="A0A6J6YS02"/>
<sequence length="232" mass="26889">MLGWSTGTAKFEFNFLDFYKTLLPVAPKKILEIGVEFGNSIIMWRGYFPDSKIFGLDHFTGVYSNGRTFQNASLFIDDVKSQSSILDNHIQLVEFDQSNQEDYLQFTNYALNDKIEFDLVIDDGSHQWADQLLTIKYFSSLMRISNSKSVLIIEDLHSSLYPTIYKSEMYSLCESPFELIQHLQLFVRKQNLKSFSLLKKLDLLAVTENLIDVKIFRDNSHFTAALIYQLKS</sequence>
<dbReference type="EMBL" id="CAFAAY010000023">
    <property type="protein sequence ID" value="CAB4812222.1"/>
    <property type="molecule type" value="Genomic_DNA"/>
</dbReference>
<protein>
    <submittedName>
        <fullName evidence="1">Unannotated protein</fullName>
    </submittedName>
</protein>
<evidence type="ECO:0000313" key="1">
    <source>
        <dbReference type="EMBL" id="CAB4812222.1"/>
    </source>
</evidence>
<dbReference type="Gene3D" id="3.40.50.150">
    <property type="entry name" value="Vaccinia Virus protein VP39"/>
    <property type="match status" value="1"/>
</dbReference>